<dbReference type="GO" id="GO:0005102">
    <property type="term" value="F:signaling receptor binding"/>
    <property type="evidence" value="ECO:0007669"/>
    <property type="project" value="TreeGrafter"/>
</dbReference>
<dbReference type="InterPro" id="IPR003306">
    <property type="entry name" value="WIF"/>
</dbReference>
<evidence type="ECO:0000313" key="15">
    <source>
        <dbReference type="EMBL" id="CAD7652308.1"/>
    </source>
</evidence>
<evidence type="ECO:0000256" key="1">
    <source>
        <dbReference type="ARBA" id="ARBA00003309"/>
    </source>
</evidence>
<dbReference type="InterPro" id="IPR038677">
    <property type="entry name" value="WIF_sf"/>
</dbReference>
<protein>
    <recommendedName>
        <fullName evidence="3">Wnt inhibitory factor 1</fullName>
    </recommendedName>
</protein>
<evidence type="ECO:0000256" key="11">
    <source>
        <dbReference type="SAM" id="MobiDB-lite"/>
    </source>
</evidence>
<evidence type="ECO:0000256" key="9">
    <source>
        <dbReference type="ARBA" id="ARBA00023180"/>
    </source>
</evidence>
<evidence type="ECO:0000256" key="4">
    <source>
        <dbReference type="ARBA" id="ARBA00022473"/>
    </source>
</evidence>
<evidence type="ECO:0000256" key="6">
    <source>
        <dbReference type="ARBA" id="ARBA00022687"/>
    </source>
</evidence>
<keyword evidence="4" id="KW-0217">Developmental protein</keyword>
<dbReference type="EMBL" id="CAJPVJ010005389">
    <property type="protein sequence ID" value="CAG2169495.1"/>
    <property type="molecule type" value="Genomic_DNA"/>
</dbReference>
<dbReference type="Gene3D" id="2.60.40.2170">
    <property type="entry name" value="Wnt, WIF domain"/>
    <property type="match status" value="1"/>
</dbReference>
<dbReference type="GO" id="GO:0009986">
    <property type="term" value="C:cell surface"/>
    <property type="evidence" value="ECO:0007669"/>
    <property type="project" value="TreeGrafter"/>
</dbReference>
<dbReference type="Pfam" id="PF02019">
    <property type="entry name" value="WIF"/>
    <property type="match status" value="1"/>
</dbReference>
<feature type="region of interest" description="Disordered" evidence="11">
    <location>
        <begin position="368"/>
        <end position="391"/>
    </location>
</feature>
<dbReference type="InterPro" id="IPR000742">
    <property type="entry name" value="EGF"/>
</dbReference>
<feature type="domain" description="EGF-like" evidence="13">
    <location>
        <begin position="266"/>
        <end position="298"/>
    </location>
</feature>
<evidence type="ECO:0000256" key="12">
    <source>
        <dbReference type="SAM" id="SignalP"/>
    </source>
</evidence>
<feature type="signal peptide" evidence="12">
    <location>
        <begin position="1"/>
        <end position="24"/>
    </location>
</feature>
<dbReference type="GO" id="GO:0016055">
    <property type="term" value="P:Wnt signaling pathway"/>
    <property type="evidence" value="ECO:0007669"/>
    <property type="project" value="UniProtKB-KW"/>
</dbReference>
<dbReference type="PROSITE" id="PS01186">
    <property type="entry name" value="EGF_2"/>
    <property type="match status" value="2"/>
</dbReference>
<evidence type="ECO:0000259" key="14">
    <source>
        <dbReference type="PROSITE" id="PS50814"/>
    </source>
</evidence>
<organism evidence="15">
    <name type="scientific">Oppiella nova</name>
    <dbReference type="NCBI Taxonomy" id="334625"/>
    <lineage>
        <taxon>Eukaryota</taxon>
        <taxon>Metazoa</taxon>
        <taxon>Ecdysozoa</taxon>
        <taxon>Arthropoda</taxon>
        <taxon>Chelicerata</taxon>
        <taxon>Arachnida</taxon>
        <taxon>Acari</taxon>
        <taxon>Acariformes</taxon>
        <taxon>Sarcoptiformes</taxon>
        <taxon>Oribatida</taxon>
        <taxon>Brachypylina</taxon>
        <taxon>Oppioidea</taxon>
        <taxon>Oppiidae</taxon>
        <taxon>Oppiella</taxon>
    </lineage>
</organism>
<evidence type="ECO:0000259" key="13">
    <source>
        <dbReference type="PROSITE" id="PS50026"/>
    </source>
</evidence>
<gene>
    <name evidence="15" type="ORF">ONB1V03_LOCUS8972</name>
</gene>
<evidence type="ECO:0000256" key="8">
    <source>
        <dbReference type="ARBA" id="ARBA00023157"/>
    </source>
</evidence>
<dbReference type="InterPro" id="IPR013309">
    <property type="entry name" value="Wnt-inh"/>
</dbReference>
<accession>A0A7R9M2H5</accession>
<dbReference type="OrthoDB" id="10266706at2759"/>
<name>A0A7R9M2H5_9ACAR</name>
<dbReference type="Gene3D" id="2.10.25.10">
    <property type="entry name" value="Laminin"/>
    <property type="match status" value="3"/>
</dbReference>
<dbReference type="PROSITE" id="PS50026">
    <property type="entry name" value="EGF_3"/>
    <property type="match status" value="2"/>
</dbReference>
<evidence type="ECO:0000313" key="16">
    <source>
        <dbReference type="Proteomes" id="UP000728032"/>
    </source>
</evidence>
<feature type="disulfide bond" evidence="10">
    <location>
        <begin position="338"/>
        <end position="348"/>
    </location>
</feature>
<keyword evidence="8 10" id="KW-1015">Disulfide bond</keyword>
<dbReference type="AlphaFoldDB" id="A0A7R9M2H5"/>
<comment type="caution">
    <text evidence="10">Lacks conserved residue(s) required for the propagation of feature annotation.</text>
</comment>
<dbReference type="InterPro" id="IPR050969">
    <property type="entry name" value="Dev_Signal_Modulators"/>
</dbReference>
<dbReference type="Proteomes" id="UP000728032">
    <property type="component" value="Unassembled WGS sequence"/>
</dbReference>
<feature type="domain" description="WIF" evidence="14">
    <location>
        <begin position="48"/>
        <end position="188"/>
    </location>
</feature>
<reference evidence="15" key="1">
    <citation type="submission" date="2020-11" db="EMBL/GenBank/DDBJ databases">
        <authorList>
            <person name="Tran Van P."/>
        </authorList>
    </citation>
    <scope>NUCLEOTIDE SEQUENCE</scope>
</reference>
<feature type="disulfide bond" evidence="10">
    <location>
        <begin position="288"/>
        <end position="297"/>
    </location>
</feature>
<dbReference type="PANTHER" id="PTHR14949:SF32">
    <property type="entry name" value="WNT INHIBITORY FACTOR 1"/>
    <property type="match status" value="1"/>
</dbReference>
<dbReference type="SMART" id="SM00469">
    <property type="entry name" value="WIF"/>
    <property type="match status" value="1"/>
</dbReference>
<keyword evidence="7 12" id="KW-0732">Signal</keyword>
<dbReference type="PRINTS" id="PR01901">
    <property type="entry name" value="WIFPROTEIN"/>
</dbReference>
<dbReference type="EMBL" id="OC920214">
    <property type="protein sequence ID" value="CAD7652308.1"/>
    <property type="molecule type" value="Genomic_DNA"/>
</dbReference>
<sequence length="391" mass="43477">MCQSMVCMACGVVVALMWMACISSLDVIDSNARSETPVNTKTDSDISLWIDEKQVKQFFNGFPLKIYAILDGNVLPYVLDPNLDKYLPTLPFSVSSVNLTWKSGDHHMYSYDFDELVSYNQEILSQPILSIESKGKVPKKAKVFQVFIPCVGNVSGIATFTIGLRIINSETNQNLVGTPLRLKLQKQCADSTPDPECDKKCGNGKCNQNKICECPTGGMSYKTICIHSYMTFVFWANSVNQCMNGGTCVAPGVCSCAQGFQGFYCEGGICGEKCLNGGKCIQKDMCWCRRGYYGPRCEYSKCVIPCLNGSRCVGARVHRLSVRVHQRRQEPSCEYSKCVIPCLNGSRCVGVNRCRCRRGFIGSQCESISDDKNQSSHNHKPVVKKKRKKFV</sequence>
<proteinExistence type="predicted"/>
<comment type="function">
    <text evidence="1">Binds to WNT proteins and inhibits their activities. May be involved in mesoderm segmentation.</text>
</comment>
<evidence type="ECO:0000256" key="7">
    <source>
        <dbReference type="ARBA" id="ARBA00022729"/>
    </source>
</evidence>
<dbReference type="GO" id="GO:0005576">
    <property type="term" value="C:extracellular region"/>
    <property type="evidence" value="ECO:0007669"/>
    <property type="project" value="UniProtKB-SubCell"/>
</dbReference>
<dbReference type="PROSITE" id="PS50814">
    <property type="entry name" value="WIF"/>
    <property type="match status" value="1"/>
</dbReference>
<keyword evidence="10" id="KW-0245">EGF-like domain</keyword>
<feature type="disulfide bond" evidence="10">
    <location>
        <begin position="270"/>
        <end position="280"/>
    </location>
</feature>
<evidence type="ECO:0000256" key="2">
    <source>
        <dbReference type="ARBA" id="ARBA00004613"/>
    </source>
</evidence>
<evidence type="ECO:0000256" key="3">
    <source>
        <dbReference type="ARBA" id="ARBA00013854"/>
    </source>
</evidence>
<feature type="disulfide bond" evidence="10">
    <location>
        <begin position="356"/>
        <end position="365"/>
    </location>
</feature>
<keyword evidence="6" id="KW-0879">Wnt signaling pathway</keyword>
<keyword evidence="9" id="KW-0325">Glycoprotein</keyword>
<dbReference type="SMART" id="SM00181">
    <property type="entry name" value="EGF"/>
    <property type="match status" value="4"/>
</dbReference>
<dbReference type="PROSITE" id="PS00022">
    <property type="entry name" value="EGF_1"/>
    <property type="match status" value="2"/>
</dbReference>
<feature type="chain" id="PRO_5036211356" description="Wnt inhibitory factor 1" evidence="12">
    <location>
        <begin position="25"/>
        <end position="391"/>
    </location>
</feature>
<evidence type="ECO:0000256" key="5">
    <source>
        <dbReference type="ARBA" id="ARBA00022525"/>
    </source>
</evidence>
<keyword evidence="5" id="KW-0964">Secreted</keyword>
<feature type="compositionally biased region" description="Basic residues" evidence="11">
    <location>
        <begin position="377"/>
        <end position="391"/>
    </location>
</feature>
<evidence type="ECO:0000256" key="10">
    <source>
        <dbReference type="PROSITE-ProRule" id="PRU00076"/>
    </source>
</evidence>
<comment type="subcellular location">
    <subcellularLocation>
        <location evidence="2">Secreted</location>
    </subcellularLocation>
</comment>
<keyword evidence="16" id="KW-1185">Reference proteome</keyword>
<dbReference type="PANTHER" id="PTHR14949">
    <property type="entry name" value="EGF-LIKE-DOMAIN, MULTIPLE 7, 8"/>
    <property type="match status" value="1"/>
</dbReference>
<feature type="domain" description="EGF-like" evidence="13">
    <location>
        <begin position="334"/>
        <end position="366"/>
    </location>
</feature>